<protein>
    <recommendedName>
        <fullName evidence="3">SRR1-like domain-containing protein</fullName>
    </recommendedName>
</protein>
<dbReference type="PANTHER" id="PTHR28626:SF3">
    <property type="entry name" value="SRR1-LIKE PROTEIN"/>
    <property type="match status" value="1"/>
</dbReference>
<keyword evidence="5" id="KW-1185">Reference proteome</keyword>
<dbReference type="InterPro" id="IPR012942">
    <property type="entry name" value="SRR1-like"/>
</dbReference>
<dbReference type="PANTHER" id="PTHR28626">
    <property type="entry name" value="SRR1-LIKE PROTEIN"/>
    <property type="match status" value="1"/>
</dbReference>
<feature type="region of interest" description="Disordered" evidence="2">
    <location>
        <begin position="1"/>
        <end position="32"/>
    </location>
</feature>
<gene>
    <name evidence="4" type="ORF">DUNSADRAFT_16256</name>
</gene>
<feature type="region of interest" description="Disordered" evidence="2">
    <location>
        <begin position="204"/>
        <end position="234"/>
    </location>
</feature>
<evidence type="ECO:0000313" key="4">
    <source>
        <dbReference type="EMBL" id="KAF5840593.1"/>
    </source>
</evidence>
<dbReference type="EMBL" id="MU069509">
    <property type="protein sequence ID" value="KAF5840593.1"/>
    <property type="molecule type" value="Genomic_DNA"/>
</dbReference>
<comment type="caution">
    <text evidence="4">The sequence shown here is derived from an EMBL/GenBank/DDBJ whole genome shotgun (WGS) entry which is preliminary data.</text>
</comment>
<evidence type="ECO:0000259" key="3">
    <source>
        <dbReference type="Pfam" id="PF07985"/>
    </source>
</evidence>
<feature type="compositionally biased region" description="Low complexity" evidence="2">
    <location>
        <begin position="21"/>
        <end position="32"/>
    </location>
</feature>
<reference evidence="4" key="1">
    <citation type="submission" date="2017-08" db="EMBL/GenBank/DDBJ databases">
        <authorList>
            <person name="Polle J.E."/>
            <person name="Barry K."/>
            <person name="Cushman J."/>
            <person name="Schmutz J."/>
            <person name="Tran D."/>
            <person name="Hathwaick L.T."/>
            <person name="Yim W.C."/>
            <person name="Jenkins J."/>
            <person name="Mckie-Krisberg Z.M."/>
            <person name="Prochnik S."/>
            <person name="Lindquist E."/>
            <person name="Dockter R.B."/>
            <person name="Adam C."/>
            <person name="Molina H."/>
            <person name="Bunkerborg J."/>
            <person name="Jin E."/>
            <person name="Buchheim M."/>
            <person name="Magnuson J."/>
        </authorList>
    </citation>
    <scope>NUCLEOTIDE SEQUENCE</scope>
    <source>
        <strain evidence="4">CCAP 19/18</strain>
    </source>
</reference>
<feature type="compositionally biased region" description="Polar residues" evidence="2">
    <location>
        <begin position="219"/>
        <end position="234"/>
    </location>
</feature>
<comment type="similarity">
    <text evidence="1">Belongs to the SRR1 family.</text>
</comment>
<evidence type="ECO:0000313" key="5">
    <source>
        <dbReference type="Proteomes" id="UP000815325"/>
    </source>
</evidence>
<dbReference type="Pfam" id="PF07985">
    <property type="entry name" value="SRR1"/>
    <property type="match status" value="1"/>
</dbReference>
<feature type="region of interest" description="Disordered" evidence="2">
    <location>
        <begin position="336"/>
        <end position="382"/>
    </location>
</feature>
<name>A0ABQ7H158_DUNSA</name>
<evidence type="ECO:0000256" key="1">
    <source>
        <dbReference type="ARBA" id="ARBA00009856"/>
    </source>
</evidence>
<sequence length="434" mass="44590">MADDEWVVVGGSGKAKKGSKRGSSQLAQQPIQAQAPTAVPHAIPAAVAPLPGWEGGTAEGCASQSVPRLLAPQHGWHHVKEFVIFGLGSMQTSSTSRYQLAMASLLATKLLPGLQAPPMAFDPAFTPADVALLHLMGIAVISNNQLCAHRAHVPTFFYLPHLEGRLCDNLLAANSSRADRAPHASTMHTPEGGSNMGMLPQRFESSNMSTPPQRLDSVDSASHPSTAHAPNNGCSNVGMQPPNVVCTQADGSGVSSAQGSCSSATYAPDFTSNSAEETASEVICGGRTESCETKECSSNAPGSPPGTCTNHRHQHTLHNCVLLANRFSTYEGRAPGTTASVGGGPGRCLGIKQGGKGGKGRKLGGHTEGSQHGNGAADAAQGGGGGLEALLASGRPATMVSLVSAGAVLELQVKEDKHFPSPSAFNDMALHIIP</sequence>
<feature type="domain" description="SRR1-like" evidence="3">
    <location>
        <begin position="74"/>
        <end position="181"/>
    </location>
</feature>
<organism evidence="4 5">
    <name type="scientific">Dunaliella salina</name>
    <name type="common">Green alga</name>
    <name type="synonym">Protococcus salinus</name>
    <dbReference type="NCBI Taxonomy" id="3046"/>
    <lineage>
        <taxon>Eukaryota</taxon>
        <taxon>Viridiplantae</taxon>
        <taxon>Chlorophyta</taxon>
        <taxon>core chlorophytes</taxon>
        <taxon>Chlorophyceae</taxon>
        <taxon>CS clade</taxon>
        <taxon>Chlamydomonadales</taxon>
        <taxon>Dunaliellaceae</taxon>
        <taxon>Dunaliella</taxon>
    </lineage>
</organism>
<dbReference type="Proteomes" id="UP000815325">
    <property type="component" value="Unassembled WGS sequence"/>
</dbReference>
<proteinExistence type="inferred from homology"/>
<accession>A0ABQ7H158</accession>
<evidence type="ECO:0000256" key="2">
    <source>
        <dbReference type="SAM" id="MobiDB-lite"/>
    </source>
</evidence>
<dbReference type="InterPro" id="IPR040044">
    <property type="entry name" value="SRR1L"/>
</dbReference>
<feature type="compositionally biased region" description="Gly residues" evidence="2">
    <location>
        <begin position="341"/>
        <end position="357"/>
    </location>
</feature>